<dbReference type="PROSITE" id="PS50885">
    <property type="entry name" value="HAMP"/>
    <property type="match status" value="1"/>
</dbReference>
<dbReference type="GO" id="GO:0007165">
    <property type="term" value="P:signal transduction"/>
    <property type="evidence" value="ECO:0007669"/>
    <property type="project" value="UniProtKB-KW"/>
</dbReference>
<dbReference type="Pfam" id="PF00672">
    <property type="entry name" value="HAMP"/>
    <property type="match status" value="1"/>
</dbReference>
<organism evidence="8 9">
    <name type="scientific">Duganella phyllosphaerae</name>
    <dbReference type="NCBI Taxonomy" id="762836"/>
    <lineage>
        <taxon>Bacteria</taxon>
        <taxon>Pseudomonadati</taxon>
        <taxon>Pseudomonadota</taxon>
        <taxon>Betaproteobacteria</taxon>
        <taxon>Burkholderiales</taxon>
        <taxon>Oxalobacteraceae</taxon>
        <taxon>Telluria group</taxon>
        <taxon>Duganella</taxon>
    </lineage>
</organism>
<dbReference type="Proteomes" id="UP000175989">
    <property type="component" value="Unassembled WGS sequence"/>
</dbReference>
<proteinExistence type="inferred from homology"/>
<reference evidence="9" key="1">
    <citation type="journal article" date="2016" name="Front. Microbiol.">
        <title>Molecular Keys to the Janthinobacterium and Duganella spp. Interaction with the Plant Pathogen Fusarium graminearum.</title>
        <authorList>
            <person name="Haack F.S."/>
            <person name="Poehlein A."/>
            <person name="Kroger C."/>
            <person name="Voigt C.A."/>
            <person name="Piepenbring M."/>
            <person name="Bode H.B."/>
            <person name="Daniel R."/>
            <person name="Schafer W."/>
            <person name="Streit W.R."/>
        </authorList>
    </citation>
    <scope>NUCLEOTIDE SEQUENCE [LARGE SCALE GENOMIC DNA]</scope>
    <source>
        <strain evidence="9">T54</strain>
    </source>
</reference>
<dbReference type="PANTHER" id="PTHR43531:SF14">
    <property type="entry name" value="METHYL-ACCEPTING CHEMOTAXIS PROTEIN I-RELATED"/>
    <property type="match status" value="1"/>
</dbReference>
<dbReference type="PATRIC" id="fig|762836.4.peg.4463"/>
<evidence type="ECO:0000256" key="1">
    <source>
        <dbReference type="ARBA" id="ARBA00004370"/>
    </source>
</evidence>
<evidence type="ECO:0000256" key="5">
    <source>
        <dbReference type="SAM" id="Phobius"/>
    </source>
</evidence>
<keyword evidence="2" id="KW-0488">Methylation</keyword>
<dbReference type="PANTHER" id="PTHR43531">
    <property type="entry name" value="PROTEIN ICFG"/>
    <property type="match status" value="1"/>
</dbReference>
<dbReference type="Pfam" id="PF00015">
    <property type="entry name" value="MCPsignal"/>
    <property type="match status" value="1"/>
</dbReference>
<dbReference type="Gene3D" id="1.10.287.950">
    <property type="entry name" value="Methyl-accepting chemotaxis protein"/>
    <property type="match status" value="1"/>
</dbReference>
<feature type="domain" description="Methyl-accepting transducer" evidence="6">
    <location>
        <begin position="303"/>
        <end position="532"/>
    </location>
</feature>
<evidence type="ECO:0000256" key="2">
    <source>
        <dbReference type="ARBA" id="ARBA00022481"/>
    </source>
</evidence>
<dbReference type="SMART" id="SM00283">
    <property type="entry name" value="MA"/>
    <property type="match status" value="1"/>
</dbReference>
<protein>
    <submittedName>
        <fullName evidence="8">Methyl-accepting chemotaxis protein III</fullName>
    </submittedName>
</protein>
<dbReference type="FunFam" id="1.10.287.950:FF:000001">
    <property type="entry name" value="Methyl-accepting chemotaxis sensory transducer"/>
    <property type="match status" value="1"/>
</dbReference>
<dbReference type="PROSITE" id="PS50111">
    <property type="entry name" value="CHEMOTAXIS_TRANSDUC_2"/>
    <property type="match status" value="1"/>
</dbReference>
<dbReference type="InterPro" id="IPR004089">
    <property type="entry name" value="MCPsignal_dom"/>
</dbReference>
<keyword evidence="9" id="KW-1185">Reference proteome</keyword>
<sequence>MTGRPSALHPDFAWQERISLLTKGVPVKLGNLKIGVRLGLLAALFFFALLIVGFVGWRALDAGNTRASAAMVRLGAMGQASDTARSAQVEFKIQIQEWKNILVRGDDQETLDKYRAAFIKGGDATRADLARLATMLDQLAIATPMVNDALRTQEGLTARYLKALEQFDPAQATSADKVDALVKGADREPTRKIDDIVAYIGQQAQDVAQQIEADNAAAHQRATLTIALALGLVLVIGSVTVLWLIRSITLPLYAAVAVAQTVAAGDLRTEVRSDTTDEIGDLLQALRQMQGNLSGIVGRVRDGTVAIHAASTEIASGNLDLSSRTEQQAGALEQTAASMVELTSTVKQNNDNANQAGELADSASAIAVKGGQAVAQMVSTMTAISASSSKIVDIIGTIDGIAFQTNILALNAAVEAARAGEQGRGFAVVATEVRNLAQRSATAAQEIKALINDSVSRIASGSELASVAGATMGDVVASVQRVTSVIAEITVAGQEQTEGIAQISSAISHMDGVTQQNAALVEEAAAAADALQQQAAALTEAVSVFKLPGTMADA</sequence>
<dbReference type="EMBL" id="LROM01000125">
    <property type="protein sequence ID" value="OEZ95326.1"/>
    <property type="molecule type" value="Genomic_DNA"/>
</dbReference>
<feature type="domain" description="HAMP" evidence="7">
    <location>
        <begin position="246"/>
        <end position="298"/>
    </location>
</feature>
<dbReference type="PRINTS" id="PR00260">
    <property type="entry name" value="CHEMTRNSDUCR"/>
</dbReference>
<keyword evidence="5" id="KW-0812">Transmembrane</keyword>
<comment type="caution">
    <text evidence="8">The sequence shown here is derived from an EMBL/GenBank/DDBJ whole genome shotgun (WGS) entry which is preliminary data.</text>
</comment>
<comment type="subcellular location">
    <subcellularLocation>
        <location evidence="1">Membrane</location>
    </subcellularLocation>
</comment>
<dbReference type="InterPro" id="IPR003660">
    <property type="entry name" value="HAMP_dom"/>
</dbReference>
<feature type="transmembrane region" description="Helical" evidence="5">
    <location>
        <begin position="34"/>
        <end position="57"/>
    </location>
</feature>
<keyword evidence="5" id="KW-1133">Transmembrane helix</keyword>
<evidence type="ECO:0000259" key="7">
    <source>
        <dbReference type="PROSITE" id="PS50885"/>
    </source>
</evidence>
<dbReference type="CDD" id="cd11386">
    <property type="entry name" value="MCP_signal"/>
    <property type="match status" value="1"/>
</dbReference>
<dbReference type="GO" id="GO:0004888">
    <property type="term" value="F:transmembrane signaling receptor activity"/>
    <property type="evidence" value="ECO:0007669"/>
    <property type="project" value="InterPro"/>
</dbReference>
<keyword evidence="4" id="KW-0807">Transducer</keyword>
<evidence type="ECO:0000259" key="6">
    <source>
        <dbReference type="PROSITE" id="PS50111"/>
    </source>
</evidence>
<feature type="transmembrane region" description="Helical" evidence="5">
    <location>
        <begin position="224"/>
        <end position="245"/>
    </location>
</feature>
<evidence type="ECO:0000313" key="9">
    <source>
        <dbReference type="Proteomes" id="UP000175989"/>
    </source>
</evidence>
<keyword evidence="5" id="KW-0472">Membrane</keyword>
<evidence type="ECO:0000256" key="4">
    <source>
        <dbReference type="PROSITE-ProRule" id="PRU00284"/>
    </source>
</evidence>
<dbReference type="SMART" id="SM00304">
    <property type="entry name" value="HAMP"/>
    <property type="match status" value="1"/>
</dbReference>
<evidence type="ECO:0000256" key="3">
    <source>
        <dbReference type="ARBA" id="ARBA00029447"/>
    </source>
</evidence>
<dbReference type="AlphaFoldDB" id="A0A1E7WCK3"/>
<dbReference type="GO" id="GO:0006935">
    <property type="term" value="P:chemotaxis"/>
    <property type="evidence" value="ECO:0007669"/>
    <property type="project" value="InterPro"/>
</dbReference>
<dbReference type="GO" id="GO:0005886">
    <property type="term" value="C:plasma membrane"/>
    <property type="evidence" value="ECO:0007669"/>
    <property type="project" value="TreeGrafter"/>
</dbReference>
<gene>
    <name evidence="8" type="primary">trg_10</name>
    <name evidence="8" type="ORF">DUPY_43350</name>
</gene>
<accession>A0A1E7WCK3</accession>
<name>A0A1E7WCK3_9BURK</name>
<dbReference type="InterPro" id="IPR051310">
    <property type="entry name" value="MCP_chemotaxis"/>
</dbReference>
<comment type="similarity">
    <text evidence="3">Belongs to the methyl-accepting chemotaxis (MCP) protein family.</text>
</comment>
<evidence type="ECO:0000313" key="8">
    <source>
        <dbReference type="EMBL" id="OEZ95326.1"/>
    </source>
</evidence>
<dbReference type="SUPFAM" id="SSF58104">
    <property type="entry name" value="Methyl-accepting chemotaxis protein (MCP) signaling domain"/>
    <property type="match status" value="1"/>
</dbReference>
<dbReference type="InterPro" id="IPR004090">
    <property type="entry name" value="Chemotax_Me-accpt_rcpt"/>
</dbReference>